<reference evidence="1" key="1">
    <citation type="submission" date="2021-07" db="EMBL/GenBank/DDBJ databases">
        <title>Complete Genome Sequences of Mycobacterium farcinogenes Isolated from Clinical Specimens from Patients in Thailand.</title>
        <authorList>
            <person name="Sodsai P."/>
        </authorList>
    </citation>
    <scope>NUCLEOTIDE SEQUENCE</scope>
    <source>
        <strain evidence="1">BKK/CU-MFGFA-001</strain>
    </source>
</reference>
<keyword evidence="1" id="KW-0614">Plasmid</keyword>
<gene>
    <name evidence="1" type="ORF">K6L26_30645</name>
</gene>
<protein>
    <submittedName>
        <fullName evidence="1">DUF1778 domain-containing protein</fullName>
    </submittedName>
</protein>
<organism evidence="1 2">
    <name type="scientific">Mycolicibacterium farcinogenes</name>
    <name type="common">Mycobacterium farcinogenes</name>
    <dbReference type="NCBI Taxonomy" id="1802"/>
    <lineage>
        <taxon>Bacteria</taxon>
        <taxon>Bacillati</taxon>
        <taxon>Actinomycetota</taxon>
        <taxon>Actinomycetes</taxon>
        <taxon>Mycobacteriales</taxon>
        <taxon>Mycobacteriaceae</taxon>
        <taxon>Mycolicibacterium</taxon>
    </lineage>
</organism>
<evidence type="ECO:0000313" key="2">
    <source>
        <dbReference type="Proteomes" id="UP000825598"/>
    </source>
</evidence>
<proteinExistence type="predicted"/>
<geneLocation type="plasmid" evidence="1 2">
    <name>unnamed1</name>
</geneLocation>
<dbReference type="EMBL" id="CP081674">
    <property type="protein sequence ID" value="QZH69366.1"/>
    <property type="molecule type" value="Genomic_DNA"/>
</dbReference>
<keyword evidence="2" id="KW-1185">Reference proteome</keyword>
<name>A0ACD1FQN4_MYCFR</name>
<dbReference type="Proteomes" id="UP000825598">
    <property type="component" value="Plasmid unnamed1"/>
</dbReference>
<sequence length="66" mass="7102">MTTATPAPQRRSRAGSETRQRAAKIDVRFDDDERALIDRAAAASGLKPSTYLRISALERAAATLAS</sequence>
<accession>A0ACD1FQN4</accession>
<evidence type="ECO:0000313" key="1">
    <source>
        <dbReference type="EMBL" id="QZH69366.1"/>
    </source>
</evidence>